<feature type="transmembrane region" description="Helical" evidence="7">
    <location>
        <begin position="193"/>
        <end position="211"/>
    </location>
</feature>
<proteinExistence type="predicted"/>
<organism evidence="8 9">
    <name type="scientific">Pantoea ananatis (strain LMG 20103)</name>
    <dbReference type="NCBI Taxonomy" id="706191"/>
    <lineage>
        <taxon>Bacteria</taxon>
        <taxon>Pseudomonadati</taxon>
        <taxon>Pseudomonadota</taxon>
        <taxon>Gammaproteobacteria</taxon>
        <taxon>Enterobacterales</taxon>
        <taxon>Erwiniaceae</taxon>
        <taxon>Pantoea</taxon>
    </lineage>
</organism>
<evidence type="ECO:0000256" key="2">
    <source>
        <dbReference type="ARBA" id="ARBA00022475"/>
    </source>
</evidence>
<dbReference type="InterPro" id="IPR001123">
    <property type="entry name" value="LeuE-type"/>
</dbReference>
<keyword evidence="4" id="KW-0813">Transport</keyword>
<dbReference type="HOGENOM" id="CLU_079569_2_2_6"/>
<dbReference type="STRING" id="706191.PANA_2428"/>
<dbReference type="eggNOG" id="COG1280">
    <property type="taxonomic scope" value="Bacteria"/>
</dbReference>
<sequence length="214" mass="23007">MNEGNIMSLHTELLPYILALGLAAAIPGPGMTTIVARSINGGSLAGFAALIGVIMGDVFYLTLAVFGLGIVAKTYTALFTLINWAAALYLGYLAWQFWSYQPRAISIDQKITRQQLVSAWLSGLSITLGNPKTIAFYLAILPLVISLEAISLKFWGAVLVPVTAAVLLAVGAMFILAAVKVRVFLTRPRSLRIMYRVVGVMMLLAAMGMIVKTL</sequence>
<dbReference type="GO" id="GO:0015171">
    <property type="term" value="F:amino acid transmembrane transporter activity"/>
    <property type="evidence" value="ECO:0007669"/>
    <property type="project" value="TreeGrafter"/>
</dbReference>
<evidence type="ECO:0000256" key="4">
    <source>
        <dbReference type="ARBA" id="ARBA00022970"/>
    </source>
</evidence>
<evidence type="ECO:0000256" key="1">
    <source>
        <dbReference type="ARBA" id="ARBA00004651"/>
    </source>
</evidence>
<keyword evidence="2" id="KW-1003">Cell membrane</keyword>
<keyword evidence="4" id="KW-0029">Amino-acid transport</keyword>
<evidence type="ECO:0000313" key="9">
    <source>
        <dbReference type="Proteomes" id="UP000001702"/>
    </source>
</evidence>
<evidence type="ECO:0000313" key="8">
    <source>
        <dbReference type="EMBL" id="ADD77595.1"/>
    </source>
</evidence>
<evidence type="ECO:0000256" key="6">
    <source>
        <dbReference type="ARBA" id="ARBA00023136"/>
    </source>
</evidence>
<name>D4GHS8_PANAM</name>
<evidence type="ECO:0000256" key="5">
    <source>
        <dbReference type="ARBA" id="ARBA00022989"/>
    </source>
</evidence>
<accession>D4GHS8</accession>
<keyword evidence="5 7" id="KW-1133">Transmembrane helix</keyword>
<dbReference type="PANTHER" id="PTHR30086:SF20">
    <property type="entry name" value="ARGININE EXPORTER PROTEIN ARGO-RELATED"/>
    <property type="match status" value="1"/>
</dbReference>
<keyword evidence="9" id="KW-1185">Reference proteome</keyword>
<protein>
    <submittedName>
        <fullName evidence="8">YahN</fullName>
    </submittedName>
</protein>
<feature type="transmembrane region" description="Helical" evidence="7">
    <location>
        <begin position="13"/>
        <end position="35"/>
    </location>
</feature>
<feature type="transmembrane region" description="Helical" evidence="7">
    <location>
        <begin position="77"/>
        <end position="95"/>
    </location>
</feature>
<comment type="subcellular location">
    <subcellularLocation>
        <location evidence="1">Cell membrane</location>
        <topology evidence="1">Multi-pass membrane protein</topology>
    </subcellularLocation>
</comment>
<evidence type="ECO:0000256" key="7">
    <source>
        <dbReference type="SAM" id="Phobius"/>
    </source>
</evidence>
<feature type="transmembrane region" description="Helical" evidence="7">
    <location>
        <begin position="158"/>
        <end position="181"/>
    </location>
</feature>
<keyword evidence="3 7" id="KW-0812">Transmembrane</keyword>
<dbReference type="Pfam" id="PF01810">
    <property type="entry name" value="LysE"/>
    <property type="match status" value="1"/>
</dbReference>
<dbReference type="EMBL" id="CP001875">
    <property type="protein sequence ID" value="ADD77595.1"/>
    <property type="molecule type" value="Genomic_DNA"/>
</dbReference>
<dbReference type="KEGG" id="pam:PANA_2428"/>
<dbReference type="GO" id="GO:0005886">
    <property type="term" value="C:plasma membrane"/>
    <property type="evidence" value="ECO:0007669"/>
    <property type="project" value="UniProtKB-SubCell"/>
</dbReference>
<reference evidence="8 9" key="1">
    <citation type="journal article" date="2010" name="J. Bacteriol.">
        <title>Genome sequence of Pantoea ananatis LMG20103, the causative agent of Eucalyptus blight and dieback.</title>
        <authorList>
            <person name="De Maayer P."/>
            <person name="Chan W.Y."/>
            <person name="Venter S.N."/>
            <person name="Toth I.K."/>
            <person name="Birch P.R."/>
            <person name="Joubert F."/>
            <person name="Coutinho T.A."/>
        </authorList>
    </citation>
    <scope>NUCLEOTIDE SEQUENCE [LARGE SCALE GENOMIC DNA]</scope>
    <source>
        <strain evidence="8 9">LMG 20103</strain>
    </source>
</reference>
<gene>
    <name evidence="8" type="primary">yahN</name>
    <name evidence="8" type="ordered locus">PANA_2428</name>
</gene>
<feature type="transmembrane region" description="Helical" evidence="7">
    <location>
        <begin position="47"/>
        <end position="71"/>
    </location>
</feature>
<evidence type="ECO:0000256" key="3">
    <source>
        <dbReference type="ARBA" id="ARBA00022692"/>
    </source>
</evidence>
<keyword evidence="6 7" id="KW-0472">Membrane</keyword>
<dbReference type="Proteomes" id="UP000001702">
    <property type="component" value="Chromosome"/>
</dbReference>
<dbReference type="PANTHER" id="PTHR30086">
    <property type="entry name" value="ARGININE EXPORTER PROTEIN ARGO"/>
    <property type="match status" value="1"/>
</dbReference>
<dbReference type="AlphaFoldDB" id="D4GHS8"/>